<keyword evidence="6" id="KW-1185">Reference proteome</keyword>
<dbReference type="GO" id="GO:0005829">
    <property type="term" value="C:cytosol"/>
    <property type="evidence" value="ECO:0007669"/>
    <property type="project" value="TreeGrafter"/>
</dbReference>
<dbReference type="SUPFAM" id="SSF46785">
    <property type="entry name" value="Winged helix' DNA-binding domain"/>
    <property type="match status" value="1"/>
</dbReference>
<dbReference type="PRINTS" id="PR00033">
    <property type="entry name" value="HTHASNC"/>
</dbReference>
<dbReference type="SUPFAM" id="SSF54909">
    <property type="entry name" value="Dimeric alpha+beta barrel"/>
    <property type="match status" value="1"/>
</dbReference>
<dbReference type="PANTHER" id="PTHR30154:SF54">
    <property type="entry name" value="POSSIBLE TRANSCRIPTIONAL REGULATORY PROTEIN (PROBABLY LRP_ASNC-FAMILY)"/>
    <property type="match status" value="1"/>
</dbReference>
<dbReference type="InterPro" id="IPR011008">
    <property type="entry name" value="Dimeric_a/b-barrel"/>
</dbReference>
<dbReference type="GO" id="GO:0043565">
    <property type="term" value="F:sequence-specific DNA binding"/>
    <property type="evidence" value="ECO:0007669"/>
    <property type="project" value="InterPro"/>
</dbReference>
<keyword evidence="2 5" id="KW-0238">DNA-binding</keyword>
<dbReference type="Gene3D" id="1.10.10.10">
    <property type="entry name" value="Winged helix-like DNA-binding domain superfamily/Winged helix DNA-binding domain"/>
    <property type="match status" value="1"/>
</dbReference>
<dbReference type="AlphaFoldDB" id="A0A286BWC4"/>
<dbReference type="Pfam" id="PF13412">
    <property type="entry name" value="HTH_24"/>
    <property type="match status" value="1"/>
</dbReference>
<dbReference type="InterPro" id="IPR000485">
    <property type="entry name" value="AsnC-type_HTH_dom"/>
</dbReference>
<dbReference type="Pfam" id="PF01037">
    <property type="entry name" value="AsnC_trans_reg"/>
    <property type="match status" value="1"/>
</dbReference>
<proteinExistence type="predicted"/>
<keyword evidence="3" id="KW-0804">Transcription</keyword>
<dbReference type="InterPro" id="IPR036388">
    <property type="entry name" value="WH-like_DNA-bd_sf"/>
</dbReference>
<evidence type="ECO:0000256" key="3">
    <source>
        <dbReference type="ARBA" id="ARBA00023163"/>
    </source>
</evidence>
<evidence type="ECO:0000256" key="1">
    <source>
        <dbReference type="ARBA" id="ARBA00023015"/>
    </source>
</evidence>
<dbReference type="RefSeq" id="WP_097097662.1">
    <property type="nucleotide sequence ID" value="NZ_OCMY01000001.1"/>
</dbReference>
<dbReference type="PROSITE" id="PS50956">
    <property type="entry name" value="HTH_ASNC_2"/>
    <property type="match status" value="1"/>
</dbReference>
<reference evidence="6" key="1">
    <citation type="submission" date="2017-09" db="EMBL/GenBank/DDBJ databases">
        <authorList>
            <person name="Varghese N."/>
            <person name="Submissions S."/>
        </authorList>
    </citation>
    <scope>NUCLEOTIDE SEQUENCE [LARGE SCALE GENOMIC DNA]</scope>
    <source>
        <strain evidence="6">JKS000234</strain>
    </source>
</reference>
<dbReference type="Gene3D" id="3.30.70.920">
    <property type="match status" value="1"/>
</dbReference>
<name>A0A286BWC4_9GAMM</name>
<dbReference type="PANTHER" id="PTHR30154">
    <property type="entry name" value="LEUCINE-RESPONSIVE REGULATORY PROTEIN"/>
    <property type="match status" value="1"/>
</dbReference>
<dbReference type="InterPro" id="IPR019887">
    <property type="entry name" value="Tscrpt_reg_AsnC/Lrp_C"/>
</dbReference>
<dbReference type="OrthoDB" id="166264at2"/>
<protein>
    <submittedName>
        <fullName evidence="5">DNA-binding transcriptional regulator, Lrp family</fullName>
    </submittedName>
</protein>
<accession>A0A286BWC4</accession>
<gene>
    <name evidence="5" type="ORF">SAMN06273570_2869</name>
</gene>
<organism evidence="5 6">
    <name type="scientific">Candidatus Pantoea floridensis</name>
    <dbReference type="NCBI Taxonomy" id="1938870"/>
    <lineage>
        <taxon>Bacteria</taxon>
        <taxon>Pseudomonadati</taxon>
        <taxon>Pseudomonadota</taxon>
        <taxon>Gammaproteobacteria</taxon>
        <taxon>Enterobacterales</taxon>
        <taxon>Erwiniaceae</taxon>
        <taxon>Pantoea</taxon>
    </lineage>
</organism>
<dbReference type="EMBL" id="OCMY01000001">
    <property type="protein sequence ID" value="SOD38453.1"/>
    <property type="molecule type" value="Genomic_DNA"/>
</dbReference>
<dbReference type="Proteomes" id="UP000219271">
    <property type="component" value="Unassembled WGS sequence"/>
</dbReference>
<dbReference type="InterPro" id="IPR019888">
    <property type="entry name" value="Tscrpt_reg_AsnC-like"/>
</dbReference>
<evidence type="ECO:0000313" key="5">
    <source>
        <dbReference type="EMBL" id="SOD38453.1"/>
    </source>
</evidence>
<sequence>MEFDEIDQTILERLQKNARLTNRQLARELGIAESTCLARVSSLEGKGVISGFHAAVDFRKIGRGVQAHVSIKIRPQALPKASLFCDDIADLPDVVAIYMVTGAADLIAHVAVASTDALRDFVLNLARREEIADIRTSIIYLSRRASFLSVSDD</sequence>
<dbReference type="InterPro" id="IPR036390">
    <property type="entry name" value="WH_DNA-bd_sf"/>
</dbReference>
<keyword evidence="1" id="KW-0805">Transcription regulation</keyword>
<feature type="domain" description="HTH asnC-type" evidence="4">
    <location>
        <begin position="3"/>
        <end position="64"/>
    </location>
</feature>
<evidence type="ECO:0000256" key="2">
    <source>
        <dbReference type="ARBA" id="ARBA00023125"/>
    </source>
</evidence>
<evidence type="ECO:0000259" key="4">
    <source>
        <dbReference type="PROSITE" id="PS50956"/>
    </source>
</evidence>
<evidence type="ECO:0000313" key="6">
    <source>
        <dbReference type="Proteomes" id="UP000219271"/>
    </source>
</evidence>
<dbReference type="SMART" id="SM00344">
    <property type="entry name" value="HTH_ASNC"/>
    <property type="match status" value="1"/>
</dbReference>
<dbReference type="GO" id="GO:0043200">
    <property type="term" value="P:response to amino acid"/>
    <property type="evidence" value="ECO:0007669"/>
    <property type="project" value="TreeGrafter"/>
</dbReference>